<feature type="compositionally biased region" description="Basic and acidic residues" evidence="6">
    <location>
        <begin position="799"/>
        <end position="813"/>
    </location>
</feature>
<evidence type="ECO:0000313" key="11">
    <source>
        <dbReference type="Proteomes" id="UP000828390"/>
    </source>
</evidence>
<dbReference type="InterPro" id="IPR043472">
    <property type="entry name" value="Macro_dom-like"/>
</dbReference>
<dbReference type="SMART" id="SM00506">
    <property type="entry name" value="A1pp"/>
    <property type="match status" value="3"/>
</dbReference>
<dbReference type="GO" id="GO:0010629">
    <property type="term" value="P:negative regulation of gene expression"/>
    <property type="evidence" value="ECO:0007669"/>
    <property type="project" value="TreeGrafter"/>
</dbReference>
<feature type="compositionally biased region" description="Low complexity" evidence="6">
    <location>
        <begin position="516"/>
        <end position="526"/>
    </location>
</feature>
<feature type="compositionally biased region" description="Basic and acidic residues" evidence="6">
    <location>
        <begin position="297"/>
        <end position="335"/>
    </location>
</feature>
<protein>
    <recommendedName>
        <fullName evidence="12">Poly [ADP-ribose] polymerase</fullName>
    </recommendedName>
</protein>
<evidence type="ECO:0000259" key="8">
    <source>
        <dbReference type="PROSITE" id="PS51059"/>
    </source>
</evidence>
<dbReference type="InterPro" id="IPR052056">
    <property type="entry name" value="Mono-ARTD/PARP"/>
</dbReference>
<keyword evidence="5" id="KW-0539">Nucleus</keyword>
<name>A0A9D4F2V5_DREPO</name>
<dbReference type="InterPro" id="IPR012317">
    <property type="entry name" value="Poly(ADP-ribose)pol_cat_dom"/>
</dbReference>
<evidence type="ECO:0000256" key="2">
    <source>
        <dbReference type="ARBA" id="ARBA00022676"/>
    </source>
</evidence>
<dbReference type="PANTHER" id="PTHR14453:SF67">
    <property type="entry name" value="POLY [ADP-RIBOSE] POLYMERASE"/>
    <property type="match status" value="1"/>
</dbReference>
<evidence type="ECO:0008006" key="12">
    <source>
        <dbReference type="Google" id="ProtNLM"/>
    </source>
</evidence>
<dbReference type="Pfam" id="PF01661">
    <property type="entry name" value="Macro"/>
    <property type="match status" value="3"/>
</dbReference>
<dbReference type="InterPro" id="IPR004170">
    <property type="entry name" value="WWE_dom"/>
</dbReference>
<feature type="domain" description="WWE" evidence="7">
    <location>
        <begin position="2332"/>
        <end position="2410"/>
    </location>
</feature>
<evidence type="ECO:0000313" key="10">
    <source>
        <dbReference type="EMBL" id="KAH3790018.1"/>
    </source>
</evidence>
<proteinExistence type="predicted"/>
<comment type="subcellular location">
    <subcellularLocation>
        <location evidence="1">Nucleus</location>
    </subcellularLocation>
</comment>
<feature type="domain" description="Macro" evidence="9">
    <location>
        <begin position="1782"/>
        <end position="1965"/>
    </location>
</feature>
<feature type="region of interest" description="Disordered" evidence="6">
    <location>
        <begin position="463"/>
        <end position="553"/>
    </location>
</feature>
<feature type="compositionally biased region" description="Polar residues" evidence="6">
    <location>
        <begin position="192"/>
        <end position="209"/>
    </location>
</feature>
<dbReference type="Gene3D" id="3.40.220.10">
    <property type="entry name" value="Leucine Aminopeptidase, subunit E, domain 1"/>
    <property type="match status" value="3"/>
</dbReference>
<comment type="caution">
    <text evidence="10">The sequence shown here is derived from an EMBL/GenBank/DDBJ whole genome shotgun (WGS) entry which is preliminary data.</text>
</comment>
<dbReference type="PROSITE" id="PS51059">
    <property type="entry name" value="PARP_CATALYTIC"/>
    <property type="match status" value="1"/>
</dbReference>
<keyword evidence="11" id="KW-1185">Reference proteome</keyword>
<sequence>MAEGEKETLEDEFDYSSSDSEYKDCEDIPGASLYNVFKGFHVAGKYREAMDVPPELKQAKAPAYIEEDAPHSIDTVDFGSVEKAVDEARGPGVKDRIKMFEAVGNTEAYEQNLQSEKRGPNIGESDSMSILQDYSIIESALERENTDDMSTTQSLKKKPPVAPKPVMKVQPQQSEDCLNQDEPPKGEFKLDFSQSLFADQTQDSESSVAEETLMNRDSSENDLDMVCSNTELSSVPQEQEILKADQLKEDLPEEHVMTDDDKKCVVTETPNVELSAETLDIENADEQHSACQFENDLSDHDSSSEDNHTTKVEQSEKCRDGFNESRETESGRSDADPSAYLERGLDPMEGEPCTLSADNEQESVDYENVPQMSDPNADNALHNSEIYEPASEHTIEDILPVRSHCAKDDEQPKEGNQLSVEDTDADEAEDSIQLVEAQTNQHIETFRSMSSSVETADLGWSYIEPKTEDGNAPLSDCQTEELDESSSSISVISSSDDNITMKYEDAFVPTKDDDSSSQIPDQQPVSDVEDRNEDEPFLSATEDDRAPTPPPKSLVVMEELKSLAYSQESEPMSGPYQQLGNDNMQSEEASQHPTDNTSSTYLFSAFHSQPIPPIQGSNPNMFDPNLNKGPFVKEQKHGVPFSMPGFSSNPPSSGFPGLFPTDPLSQWPPQPPIIDPSNPGRFPQAQAPWPPFMHGMMPPIQGQFPGQSMPPQMYGGYPPLHFVPPGTGQGVLPPFHPGPQFPTFGFHSPRAPTRNKETPPTDAKTQPFKTEQPQGKESPISANIETPVASIPRSQPKPESPKRQKSTGRDKPRNVNAESPAKDELKKQQRATPTHATPTHQRQTTAQLTKDSSSQKNVTKQSETKPTITERKPKESEKYERDTPKKEVKKDPKIPEKEVGQDTSTQYIFMNVLNPPLADCVSQTYMQNYLEICTDKDIDPKDIVFNYSRTCIVFSTKGKPDMERLKQKVKDKILSGTKFEVRLIDRPCSVAISREAGLEISESLELFLESPRNHGGELDLQQQMFETDDGSCIVATFKDPKVAEAFSQKKDHVLNNKSLVVSLFFRCDWGEVWDPDLHKVVLPEPIVIQLTNNRKRLLQRPACMTFILELESKSCCCEFTDEGLKIMCTLNRTTTDIKTRKAKWLEEVATFVENFMRHELEHYDLDCCAQIWEDMKTLCKKYEHEEKVAVCCNDKTKLIEIDSLKGCGQDVNDNLLYQAKALERQLKRTSECMQLKELHIRVMSKLGTFESMKETDLNVNPGEDTVTMEGQPDDITTMQKNILETKNRIQHVNLNQCLSERCLCAIKDKQALCDKIDEALKNENIEAVWKVEGSSLQCAYVEDTMYSSQYEEETKATIRNIFLSNVTDKSISFYATDVSIMNTSEFLEISQELTEENDTLAEWYIDEGHLKMHFVGWTKNVDKMHNTMQVFVDEHFIRQVVIQPSVLKFSYLKRHKQDFLSEIKQTLKEKLGKLELIDDKSSVVVYGNKKSREDIKQKMDRFFASIICDELKIEKMGVSKVFEDVMVRGKITEIENQTCCIIQERGKDADVARQSVHIEDDHYESIQVDGEVAGAAPKSQAKVLYDRSQKQHKELSLPNGMKISVIEGEIGKQKGDVFVISTSPKLDLRGGKAGNAILQVAGQNLQTEINGKYKSEIKFGEIAYVSGGQMKCEHLYMTCLPGWDQKDLKPIEVLKTAVKSALELVSQQKMKSILFSALGCGQLKYPAKMVAHEMMHVASDFGNANPKSTLKKVKFVVYHLDEKVKNAFKQELKNRLSGRPATASAQPLRKGTATIELAVEDIAAQKVDVIVCSTSPQMDLTNGACNALLKVGGETLQEECKKKYNNNLKEGDVAEIGSGKLQCKAIFLVVLPKYTGDESIENLKGIIKTCVRTALSRGFKSLAMPALGTGNLHYRKDDVARCMFDSLIELGTGDEEAPDFSVRLIMHFKDSAVIEAFYKFMDIASKRGHRGQRSYSYKKKQVCESDEVSDYSISKDGFELHGTMLKVAIGDILHQKADAVVASVGKDFDMHGGVAHALNRMCPNLKEQCEGKKQKLNAKGVVLMPVKELKAKQIIFVQYAESLPTWKERIAKCLKIAHKHKFATVSFPVLGSGSGFHMLRPEVSAGCLFDALHDFLKAHNNTINVKEVRLIIYGGQQEMHKPIMEALHKKLKELHEGGTISLIRSWGRKLKQSSFEFLGIDDGTVPFEDRPAIRKRQYFHQQISDRKMQKALQSSLELVICTDSADNIDKCKSLLDKIIEEAMVTEKIDGYQNIIPTLTQDECNTLDSDAMLVDFKIDSQGGIITVHGEIHHVHDAVTKIRQKLNEILKERGDLEQAQELVKKVKWYYEDEENMEFVPYAEMQSFKMEMAYMKKEKTYHFFANDIEFEVDFDELKEYPVNDKNDWVKVSRKDVFTAENAALPEYWKPMLPDQNVKPVILARDDPDFTRIETRFLSELSTGKFANSPGHKYDKSKTKINQIQRIQNKALYRQYQTKKKQLEESNPNRPATMPLERELWHGTNENAMESINLHGFNRSYAGNN</sequence>
<feature type="region of interest" description="Disordered" evidence="6">
    <location>
        <begin position="565"/>
        <end position="596"/>
    </location>
</feature>
<feature type="region of interest" description="Disordered" evidence="6">
    <location>
        <begin position="730"/>
        <end position="900"/>
    </location>
</feature>
<feature type="compositionally biased region" description="Basic and acidic residues" evidence="6">
    <location>
        <begin position="502"/>
        <end position="514"/>
    </location>
</feature>
<dbReference type="Gene3D" id="3.90.228.10">
    <property type="match status" value="1"/>
</dbReference>
<dbReference type="GO" id="GO:0003714">
    <property type="term" value="F:transcription corepressor activity"/>
    <property type="evidence" value="ECO:0007669"/>
    <property type="project" value="TreeGrafter"/>
</dbReference>
<dbReference type="EMBL" id="JAIWYP010000008">
    <property type="protein sequence ID" value="KAH3790018.1"/>
    <property type="molecule type" value="Genomic_DNA"/>
</dbReference>
<dbReference type="PROSITE" id="PS51154">
    <property type="entry name" value="MACRO"/>
    <property type="match status" value="3"/>
</dbReference>
<gene>
    <name evidence="10" type="ORF">DPMN_168212</name>
</gene>
<evidence type="ECO:0000259" key="9">
    <source>
        <dbReference type="PROSITE" id="PS51154"/>
    </source>
</evidence>
<feature type="domain" description="Macro" evidence="9">
    <location>
        <begin position="1992"/>
        <end position="2171"/>
    </location>
</feature>
<dbReference type="InterPro" id="IPR037197">
    <property type="entry name" value="WWE_dom_sf"/>
</dbReference>
<feature type="compositionally biased region" description="Low complexity" evidence="6">
    <location>
        <begin position="485"/>
        <end position="495"/>
    </location>
</feature>
<dbReference type="PROSITE" id="PS50918">
    <property type="entry name" value="WWE"/>
    <property type="match status" value="1"/>
</dbReference>
<feature type="region of interest" description="Disordered" evidence="6">
    <location>
        <begin position="143"/>
        <end position="222"/>
    </location>
</feature>
<dbReference type="GO" id="GO:1990404">
    <property type="term" value="F:NAD+-protein mono-ADP-ribosyltransferase activity"/>
    <property type="evidence" value="ECO:0007669"/>
    <property type="project" value="TreeGrafter"/>
</dbReference>
<feature type="compositionally biased region" description="Polar residues" evidence="6">
    <location>
        <begin position="830"/>
        <end position="867"/>
    </location>
</feature>
<feature type="compositionally biased region" description="Basic and acidic residues" evidence="6">
    <location>
        <begin position="868"/>
        <end position="900"/>
    </location>
</feature>
<dbReference type="PANTHER" id="PTHR14453">
    <property type="entry name" value="PARP/ZINC FINGER CCCH TYPE DOMAIN CONTAINING PROTEIN"/>
    <property type="match status" value="1"/>
</dbReference>
<dbReference type="SUPFAM" id="SSF52949">
    <property type="entry name" value="Macro domain-like"/>
    <property type="match status" value="3"/>
</dbReference>
<dbReference type="Proteomes" id="UP000828390">
    <property type="component" value="Unassembled WGS sequence"/>
</dbReference>
<evidence type="ECO:0000256" key="5">
    <source>
        <dbReference type="ARBA" id="ARBA00023242"/>
    </source>
</evidence>
<evidence type="ECO:0000256" key="3">
    <source>
        <dbReference type="ARBA" id="ARBA00022679"/>
    </source>
</evidence>
<dbReference type="GO" id="GO:0005737">
    <property type="term" value="C:cytoplasm"/>
    <property type="evidence" value="ECO:0007669"/>
    <property type="project" value="TreeGrafter"/>
</dbReference>
<feature type="region of interest" description="Disordered" evidence="6">
    <location>
        <begin position="280"/>
        <end position="428"/>
    </location>
</feature>
<dbReference type="InterPro" id="IPR012677">
    <property type="entry name" value="Nucleotide-bd_a/b_plait_sf"/>
</dbReference>
<keyword evidence="2" id="KW-0328">Glycosyltransferase</keyword>
<dbReference type="GO" id="GO:0003950">
    <property type="term" value="F:NAD+ poly-ADP-ribosyltransferase activity"/>
    <property type="evidence" value="ECO:0007669"/>
    <property type="project" value="InterPro"/>
</dbReference>
<evidence type="ECO:0000256" key="1">
    <source>
        <dbReference type="ARBA" id="ARBA00004123"/>
    </source>
</evidence>
<accession>A0A9D4F2V5</accession>
<feature type="compositionally biased region" description="Polar residues" evidence="6">
    <location>
        <begin position="763"/>
        <end position="784"/>
    </location>
</feature>
<dbReference type="SUPFAM" id="SSF117839">
    <property type="entry name" value="WWE domain"/>
    <property type="match status" value="1"/>
</dbReference>
<evidence type="ECO:0000256" key="4">
    <source>
        <dbReference type="ARBA" id="ARBA00023027"/>
    </source>
</evidence>
<feature type="domain" description="PARP catalytic" evidence="8">
    <location>
        <begin position="2421"/>
        <end position="2541"/>
    </location>
</feature>
<dbReference type="Gene3D" id="3.30.70.330">
    <property type="match status" value="1"/>
</dbReference>
<keyword evidence="4" id="KW-0520">NAD</keyword>
<reference evidence="10" key="1">
    <citation type="journal article" date="2019" name="bioRxiv">
        <title>The Genome of the Zebra Mussel, Dreissena polymorpha: A Resource for Invasive Species Research.</title>
        <authorList>
            <person name="McCartney M.A."/>
            <person name="Auch B."/>
            <person name="Kono T."/>
            <person name="Mallez S."/>
            <person name="Zhang Y."/>
            <person name="Obille A."/>
            <person name="Becker A."/>
            <person name="Abrahante J.E."/>
            <person name="Garbe J."/>
            <person name="Badalamenti J.P."/>
            <person name="Herman A."/>
            <person name="Mangelson H."/>
            <person name="Liachko I."/>
            <person name="Sullivan S."/>
            <person name="Sone E.D."/>
            <person name="Koren S."/>
            <person name="Silverstein K.A.T."/>
            <person name="Beckman K.B."/>
            <person name="Gohl D.M."/>
        </authorList>
    </citation>
    <scope>NUCLEOTIDE SEQUENCE</scope>
    <source>
        <strain evidence="10">Duluth1</strain>
        <tissue evidence="10">Whole animal</tissue>
    </source>
</reference>
<feature type="compositionally biased region" description="Low complexity" evidence="6">
    <location>
        <begin position="164"/>
        <end position="173"/>
    </location>
</feature>
<feature type="region of interest" description="Disordered" evidence="6">
    <location>
        <begin position="1"/>
        <end position="21"/>
    </location>
</feature>
<dbReference type="GO" id="GO:0070212">
    <property type="term" value="P:protein poly-ADP-ribosylation"/>
    <property type="evidence" value="ECO:0007669"/>
    <property type="project" value="TreeGrafter"/>
</dbReference>
<organism evidence="10 11">
    <name type="scientific">Dreissena polymorpha</name>
    <name type="common">Zebra mussel</name>
    <name type="synonym">Mytilus polymorpha</name>
    <dbReference type="NCBI Taxonomy" id="45954"/>
    <lineage>
        <taxon>Eukaryota</taxon>
        <taxon>Metazoa</taxon>
        <taxon>Spiralia</taxon>
        <taxon>Lophotrochozoa</taxon>
        <taxon>Mollusca</taxon>
        <taxon>Bivalvia</taxon>
        <taxon>Autobranchia</taxon>
        <taxon>Heteroconchia</taxon>
        <taxon>Euheterodonta</taxon>
        <taxon>Imparidentia</taxon>
        <taxon>Neoheterodontei</taxon>
        <taxon>Myida</taxon>
        <taxon>Dreissenoidea</taxon>
        <taxon>Dreissenidae</taxon>
        <taxon>Dreissena</taxon>
    </lineage>
</organism>
<evidence type="ECO:0000259" key="7">
    <source>
        <dbReference type="PROSITE" id="PS50918"/>
    </source>
</evidence>
<dbReference type="SUPFAM" id="SSF56399">
    <property type="entry name" value="ADP-ribosylation"/>
    <property type="match status" value="1"/>
</dbReference>
<feature type="domain" description="Macro" evidence="9">
    <location>
        <begin position="1590"/>
        <end position="1776"/>
    </location>
</feature>
<keyword evidence="3" id="KW-0808">Transferase</keyword>
<dbReference type="GO" id="GO:0005634">
    <property type="term" value="C:nucleus"/>
    <property type="evidence" value="ECO:0007669"/>
    <property type="project" value="UniProtKB-SubCell"/>
</dbReference>
<feature type="non-terminal residue" evidence="10">
    <location>
        <position position="1"/>
    </location>
</feature>
<dbReference type="InterPro" id="IPR002589">
    <property type="entry name" value="Macro_dom"/>
</dbReference>
<reference evidence="10" key="2">
    <citation type="submission" date="2020-11" db="EMBL/GenBank/DDBJ databases">
        <authorList>
            <person name="McCartney M.A."/>
            <person name="Auch B."/>
            <person name="Kono T."/>
            <person name="Mallez S."/>
            <person name="Becker A."/>
            <person name="Gohl D.M."/>
            <person name="Silverstein K.A.T."/>
            <person name="Koren S."/>
            <person name="Bechman K.B."/>
            <person name="Herman A."/>
            <person name="Abrahante J.E."/>
            <person name="Garbe J."/>
        </authorList>
    </citation>
    <scope>NUCLEOTIDE SEQUENCE</scope>
    <source>
        <strain evidence="10">Duluth1</strain>
        <tissue evidence="10">Whole animal</tissue>
    </source>
</reference>
<evidence type="ECO:0000256" key="6">
    <source>
        <dbReference type="SAM" id="MobiDB-lite"/>
    </source>
</evidence>
<dbReference type="Gene3D" id="3.30.720.50">
    <property type="match status" value="1"/>
</dbReference>